<protein>
    <recommendedName>
        <fullName evidence="7">Pentatricopeptide repeat-containing protein</fullName>
    </recommendedName>
</protein>
<dbReference type="InterPro" id="IPR002885">
    <property type="entry name" value="PPR_rpt"/>
</dbReference>
<accession>A0AAD8M740</accession>
<name>A0AAD8M740_9APIA</name>
<feature type="chain" id="PRO_5042195146" description="Pentatricopeptide repeat-containing protein" evidence="4">
    <location>
        <begin position="23"/>
        <end position="220"/>
    </location>
</feature>
<dbReference type="PANTHER" id="PTHR47447:SF17">
    <property type="entry name" value="OS12G0638900 PROTEIN"/>
    <property type="match status" value="1"/>
</dbReference>
<dbReference type="InterPro" id="IPR011990">
    <property type="entry name" value="TPR-like_helical_dom_sf"/>
</dbReference>
<keyword evidence="2" id="KW-0677">Repeat</keyword>
<feature type="repeat" description="PPR" evidence="3">
    <location>
        <begin position="194"/>
        <end position="220"/>
    </location>
</feature>
<keyword evidence="4" id="KW-0732">Signal</keyword>
<feature type="repeat" description="PPR" evidence="3">
    <location>
        <begin position="159"/>
        <end position="193"/>
    </location>
</feature>
<dbReference type="NCBIfam" id="TIGR00756">
    <property type="entry name" value="PPR"/>
    <property type="match status" value="3"/>
</dbReference>
<gene>
    <name evidence="5" type="ORF">POM88_046653</name>
</gene>
<dbReference type="EMBL" id="JAUIZM010000010">
    <property type="protein sequence ID" value="KAK1362179.1"/>
    <property type="molecule type" value="Genomic_DNA"/>
</dbReference>
<evidence type="ECO:0000256" key="2">
    <source>
        <dbReference type="ARBA" id="ARBA00022737"/>
    </source>
</evidence>
<evidence type="ECO:0000313" key="5">
    <source>
        <dbReference type="EMBL" id="KAK1362179.1"/>
    </source>
</evidence>
<feature type="signal peptide" evidence="4">
    <location>
        <begin position="1"/>
        <end position="22"/>
    </location>
</feature>
<evidence type="ECO:0000313" key="6">
    <source>
        <dbReference type="Proteomes" id="UP001237642"/>
    </source>
</evidence>
<dbReference type="Proteomes" id="UP001237642">
    <property type="component" value="Unassembled WGS sequence"/>
</dbReference>
<feature type="repeat" description="PPR" evidence="3">
    <location>
        <begin position="80"/>
        <end position="114"/>
    </location>
</feature>
<dbReference type="PANTHER" id="PTHR47447">
    <property type="entry name" value="OS03G0856100 PROTEIN"/>
    <property type="match status" value="1"/>
</dbReference>
<evidence type="ECO:0000256" key="4">
    <source>
        <dbReference type="SAM" id="SignalP"/>
    </source>
</evidence>
<organism evidence="5 6">
    <name type="scientific">Heracleum sosnowskyi</name>
    <dbReference type="NCBI Taxonomy" id="360622"/>
    <lineage>
        <taxon>Eukaryota</taxon>
        <taxon>Viridiplantae</taxon>
        <taxon>Streptophyta</taxon>
        <taxon>Embryophyta</taxon>
        <taxon>Tracheophyta</taxon>
        <taxon>Spermatophyta</taxon>
        <taxon>Magnoliopsida</taxon>
        <taxon>eudicotyledons</taxon>
        <taxon>Gunneridae</taxon>
        <taxon>Pentapetalae</taxon>
        <taxon>asterids</taxon>
        <taxon>campanulids</taxon>
        <taxon>Apiales</taxon>
        <taxon>Apiaceae</taxon>
        <taxon>Apioideae</taxon>
        <taxon>apioid superclade</taxon>
        <taxon>Tordylieae</taxon>
        <taxon>Tordyliinae</taxon>
        <taxon>Heracleum</taxon>
    </lineage>
</organism>
<dbReference type="Gene3D" id="1.25.40.10">
    <property type="entry name" value="Tetratricopeptide repeat domain"/>
    <property type="match status" value="2"/>
</dbReference>
<dbReference type="AlphaFoldDB" id="A0AAD8M740"/>
<dbReference type="Pfam" id="PF13812">
    <property type="entry name" value="PPR_3"/>
    <property type="match status" value="1"/>
</dbReference>
<sequence>MFTHHSHSIKFTFSNLLLSVCAECKLPNEALECYTLVRNDGVFLALWAFNLMLECLVGACKYDTVLENFDQVVELGVKVDAFSYGKAVQSAVKMGDLKRGLDLMEGMKRDGMSVGGFVYNVLISGLCKERRIKDARKLFDEMSEKVLREMESRYGFVPDGYTYSIIFYGHSRSGNVNASVHLYEETVRKGIKINEYTCSVLLNTLCKCGKMDEVEEILEK</sequence>
<comment type="caution">
    <text evidence="5">The sequence shown here is derived from an EMBL/GenBank/DDBJ whole genome shotgun (WGS) entry which is preliminary data.</text>
</comment>
<comment type="similarity">
    <text evidence="1">Belongs to the PPR family. P subfamily.</text>
</comment>
<keyword evidence="6" id="KW-1185">Reference proteome</keyword>
<dbReference type="PROSITE" id="PS51375">
    <property type="entry name" value="PPR"/>
    <property type="match status" value="4"/>
</dbReference>
<reference evidence="5" key="2">
    <citation type="submission" date="2023-05" db="EMBL/GenBank/DDBJ databases">
        <authorList>
            <person name="Schelkunov M.I."/>
        </authorList>
    </citation>
    <scope>NUCLEOTIDE SEQUENCE</scope>
    <source>
        <strain evidence="5">Hsosn_3</strain>
        <tissue evidence="5">Leaf</tissue>
    </source>
</reference>
<reference evidence="5" key="1">
    <citation type="submission" date="2023-02" db="EMBL/GenBank/DDBJ databases">
        <title>Genome of toxic invasive species Heracleum sosnowskyi carries increased number of genes despite the absence of recent whole-genome duplications.</title>
        <authorList>
            <person name="Schelkunov M."/>
            <person name="Shtratnikova V."/>
            <person name="Makarenko M."/>
            <person name="Klepikova A."/>
            <person name="Omelchenko D."/>
            <person name="Novikova G."/>
            <person name="Obukhova E."/>
            <person name="Bogdanov V."/>
            <person name="Penin A."/>
            <person name="Logacheva M."/>
        </authorList>
    </citation>
    <scope>NUCLEOTIDE SEQUENCE</scope>
    <source>
        <strain evidence="5">Hsosn_3</strain>
        <tissue evidence="5">Leaf</tissue>
    </source>
</reference>
<evidence type="ECO:0000256" key="1">
    <source>
        <dbReference type="ARBA" id="ARBA00007626"/>
    </source>
</evidence>
<feature type="repeat" description="PPR" evidence="3">
    <location>
        <begin position="115"/>
        <end position="149"/>
    </location>
</feature>
<proteinExistence type="inferred from homology"/>
<evidence type="ECO:0000256" key="3">
    <source>
        <dbReference type="PROSITE-ProRule" id="PRU00708"/>
    </source>
</evidence>
<dbReference type="Pfam" id="PF13041">
    <property type="entry name" value="PPR_2"/>
    <property type="match status" value="1"/>
</dbReference>
<dbReference type="Pfam" id="PF01535">
    <property type="entry name" value="PPR"/>
    <property type="match status" value="1"/>
</dbReference>
<evidence type="ECO:0008006" key="7">
    <source>
        <dbReference type="Google" id="ProtNLM"/>
    </source>
</evidence>